<dbReference type="SMART" id="SM00320">
    <property type="entry name" value="WD40"/>
    <property type="match status" value="5"/>
</dbReference>
<dbReference type="PANTHER" id="PTHR44019:SF8">
    <property type="entry name" value="POC1 CENTRIOLAR PROTEIN HOMOLOG"/>
    <property type="match status" value="1"/>
</dbReference>
<proteinExistence type="predicted"/>
<dbReference type="InterPro" id="IPR049052">
    <property type="entry name" value="nSTAND1"/>
</dbReference>
<dbReference type="SUPFAM" id="SSF50969">
    <property type="entry name" value="YVTN repeat-like/Quinoprotein amine dehydrogenase"/>
    <property type="match status" value="1"/>
</dbReference>
<keyword evidence="6" id="KW-1185">Reference proteome</keyword>
<dbReference type="RefSeq" id="WP_076440611.1">
    <property type="nucleotide sequence ID" value="NZ_FTNI01000029.1"/>
</dbReference>
<dbReference type="InterPro" id="IPR027417">
    <property type="entry name" value="P-loop_NTPase"/>
</dbReference>
<dbReference type="InterPro" id="IPR001680">
    <property type="entry name" value="WD40_rpt"/>
</dbReference>
<dbReference type="STRING" id="58117.SAMN05421833_12967"/>
<dbReference type="Gene3D" id="2.130.10.10">
    <property type="entry name" value="YVTN repeat-like/Quinoprotein amine dehydrogenase"/>
    <property type="match status" value="4"/>
</dbReference>
<dbReference type="InterPro" id="IPR050505">
    <property type="entry name" value="WDR55/POC1"/>
</dbReference>
<sequence length="1266" mass="137066">MSRPSEQPPDPQHAGPHFQAEASGESKVYQAGRDQHFYYQDGVRQRRRAHPGQASDRCPYPGLAAFGPEQARWFFGRDRLLAELTARLDERARSGGPLMVVAPSGAGKSSLLRAGLLPALEDGALSGSRHWPQLLFTPGAQPMAALTKTLERLPGIDPGQVSEAIAAEAQQCAWMLHERFTARDADPDVVGPRMIVVVDQLEELFTQCEDEPERHRFIEALAQLASPGFGGTRPVALVVCGLRSDFYTHCADYPLLRAALQDGQVFVGPMSQEELREAIQYPARDVGLEIEPGLVELLLRDLGATTGNGYETGRLPLLAHALRTTWQQRHGHTLTVEGYRVTGGIQQAVATTAERIFTGLSDADRRMARALFLRLVTIGDDIDDARRRVPRADLLSPDSGTGSAAGVMDAFTQGRLITQTQDTVEITHEALLSAWPRLHEWIRSDRESIDRHRRLGEAARRWAANGRLVEELLRGSTLHAALAWTTSTSLTLNSLEKEFLQRSSAESVRQSRRRKLLAGTLAILLVGALTGGMLAWQQARRSEASNRRLAVSDRRLAEQSAQATARRVALQADALRDSDPVKAMLLSVAAYRIAPVPEARAAVFSALGQQELRGFKDPALANEGRALSIDGRILVSAGADKVTAYDVSTGKTIRTFTGVGQGPFSAALGPDGDTLALGRNGIHLWSLGTGKRLGGGAVVPKSENSGKGDPSELSFSPGGGYLWAYQNRGGPYYALWNVAKRRLEIPPETLPQSEILGVSAAVLGPHDDFGALTIYAGAKESADVLRTFPEGGPVPGKRLPENLPGRILAFSPDATLAVIAGQETDEEKIRLWNMIKGDWGREFYGPSQDAVFSADGTLLVTSGSNQQGTTVALWRVKDGVQLLNLTIDAAIVGSPRISPDNGTLTLLDETGQVTAYDISRYMRAPEVQDADAENREFNATGDALFALADGVLHRWALPDLTQTNLKIKPGTNDEFEELGMAVSPDGRMLATSVLNDSTPKLTLWDIETRRKLRDVTLKEESAEKRELRFSPDGRLLAFSHGQPNDYTGEGGVEIVDVRRRKQVMRFTPVAGDHMSFSADGKTLVTADDGGVDVIDLVKKKLLPRSKGPGTLAKGWMVLAPKGGLAASPYGGRAVALWNTHTWKPTGQLLRLPGNALNGRFSPDGRFLAVAHDTRVTLFDVAGGYQLGAPQVVTVAEAAEDNAIRPVIAFSKDSSVLHVLGGDGTLHELPVAPERVVPEVCRRAGRPLTPAEWQEHVGGEVPYVKTC</sequence>
<dbReference type="SUPFAM" id="SSF101908">
    <property type="entry name" value="Putative isomerase YbhE"/>
    <property type="match status" value="1"/>
</dbReference>
<reference evidence="6" key="1">
    <citation type="submission" date="2017-01" db="EMBL/GenBank/DDBJ databases">
        <authorList>
            <person name="Varghese N."/>
            <person name="Submissions S."/>
        </authorList>
    </citation>
    <scope>NUCLEOTIDE SEQUENCE [LARGE SCALE GENOMIC DNA]</scope>
    <source>
        <strain evidence="6">ATCC 12950</strain>
    </source>
</reference>
<organism evidence="5 6">
    <name type="scientific">Microbispora rosea</name>
    <dbReference type="NCBI Taxonomy" id="58117"/>
    <lineage>
        <taxon>Bacteria</taxon>
        <taxon>Bacillati</taxon>
        <taxon>Actinomycetota</taxon>
        <taxon>Actinomycetes</taxon>
        <taxon>Streptosporangiales</taxon>
        <taxon>Streptosporangiaceae</taxon>
        <taxon>Microbispora</taxon>
    </lineage>
</organism>
<feature type="domain" description="Novel STAND NTPase 1" evidence="4">
    <location>
        <begin position="59"/>
        <end position="467"/>
    </location>
</feature>
<evidence type="ECO:0000256" key="1">
    <source>
        <dbReference type="ARBA" id="ARBA00022574"/>
    </source>
</evidence>
<feature type="compositionally biased region" description="Pro residues" evidence="3">
    <location>
        <begin position="1"/>
        <end position="11"/>
    </location>
</feature>
<evidence type="ECO:0000313" key="6">
    <source>
        <dbReference type="Proteomes" id="UP000186096"/>
    </source>
</evidence>
<evidence type="ECO:0000313" key="5">
    <source>
        <dbReference type="EMBL" id="SIS12424.1"/>
    </source>
</evidence>
<dbReference type="PANTHER" id="PTHR44019">
    <property type="entry name" value="WD REPEAT-CONTAINING PROTEIN 55"/>
    <property type="match status" value="1"/>
</dbReference>
<dbReference type="SUPFAM" id="SSF52540">
    <property type="entry name" value="P-loop containing nucleoside triphosphate hydrolases"/>
    <property type="match status" value="1"/>
</dbReference>
<gene>
    <name evidence="5" type="ORF">SAMN05421833_12967</name>
</gene>
<evidence type="ECO:0000259" key="4">
    <source>
        <dbReference type="Pfam" id="PF20703"/>
    </source>
</evidence>
<dbReference type="EMBL" id="FTNI01000029">
    <property type="protein sequence ID" value="SIS12424.1"/>
    <property type="molecule type" value="Genomic_DNA"/>
</dbReference>
<name>A0A1N7GIK5_9ACTN</name>
<dbReference type="OrthoDB" id="414967at2"/>
<accession>A0A1N7GIK5</accession>
<dbReference type="Pfam" id="PF20703">
    <property type="entry name" value="nSTAND1"/>
    <property type="match status" value="1"/>
</dbReference>
<protein>
    <submittedName>
        <fullName evidence="5">WD40 repeat</fullName>
    </submittedName>
</protein>
<keyword evidence="1" id="KW-0853">WD repeat</keyword>
<dbReference type="InterPro" id="IPR015943">
    <property type="entry name" value="WD40/YVTN_repeat-like_dom_sf"/>
</dbReference>
<evidence type="ECO:0000256" key="2">
    <source>
        <dbReference type="ARBA" id="ARBA00022737"/>
    </source>
</evidence>
<dbReference type="InterPro" id="IPR011044">
    <property type="entry name" value="Quino_amine_DH_bsu"/>
</dbReference>
<keyword evidence="2" id="KW-0677">Repeat</keyword>
<evidence type="ECO:0000256" key="3">
    <source>
        <dbReference type="SAM" id="MobiDB-lite"/>
    </source>
</evidence>
<dbReference type="Proteomes" id="UP000186096">
    <property type="component" value="Unassembled WGS sequence"/>
</dbReference>
<dbReference type="AlphaFoldDB" id="A0A1N7GIK5"/>
<feature type="region of interest" description="Disordered" evidence="3">
    <location>
        <begin position="1"/>
        <end position="27"/>
    </location>
</feature>